<dbReference type="Pfam" id="PF07638">
    <property type="entry name" value="Sigma70_ECF"/>
    <property type="match status" value="1"/>
</dbReference>
<evidence type="ECO:0000256" key="3">
    <source>
        <dbReference type="ARBA" id="ARBA00023163"/>
    </source>
</evidence>
<keyword evidence="2" id="KW-0731">Sigma factor</keyword>
<evidence type="ECO:0000313" key="6">
    <source>
        <dbReference type="Proteomes" id="UP001064632"/>
    </source>
</evidence>
<dbReference type="RefSeq" id="WP_261694719.1">
    <property type="nucleotide sequence ID" value="NZ_CP104694.1"/>
</dbReference>
<dbReference type="NCBIfam" id="TIGR02937">
    <property type="entry name" value="sigma70-ECF"/>
    <property type="match status" value="1"/>
</dbReference>
<sequence>MESEVNDITSLLHEWQHGSDTARDQVFDRMYAELRRLARGVMRSHRDHDTLQPTALLNDALLKLLDAVPKELENRGHFVGIVATKMRQILIDRARARLCDKRGGGARPVSLDDVQLATDDPVGLIALDTALNGLAVHDPEAARIVELRVFAGLTIEDTAAALDISPQRVSREWTYARTWLKQHMVAAD</sequence>
<dbReference type="Proteomes" id="UP001064632">
    <property type="component" value="Chromosome"/>
</dbReference>
<evidence type="ECO:0000313" key="5">
    <source>
        <dbReference type="EMBL" id="UXI67749.1"/>
    </source>
</evidence>
<dbReference type="Gene3D" id="1.10.10.10">
    <property type="entry name" value="Winged helix-like DNA-binding domain superfamily/Winged helix DNA-binding domain"/>
    <property type="match status" value="1"/>
</dbReference>
<dbReference type="NCBIfam" id="TIGR02999">
    <property type="entry name" value="Sig-70_X6"/>
    <property type="match status" value="1"/>
</dbReference>
<proteinExistence type="predicted"/>
<dbReference type="SUPFAM" id="SSF88659">
    <property type="entry name" value="Sigma3 and sigma4 domains of RNA polymerase sigma factors"/>
    <property type="match status" value="1"/>
</dbReference>
<dbReference type="InterPro" id="IPR036388">
    <property type="entry name" value="WH-like_DNA-bd_sf"/>
</dbReference>
<name>A0ABY6BDC1_9GAMM</name>
<evidence type="ECO:0000259" key="4">
    <source>
        <dbReference type="Pfam" id="PF07638"/>
    </source>
</evidence>
<keyword evidence="6" id="KW-1185">Reference proteome</keyword>
<dbReference type="EMBL" id="CP104694">
    <property type="protein sequence ID" value="UXI67749.1"/>
    <property type="molecule type" value="Genomic_DNA"/>
</dbReference>
<feature type="domain" description="RNA polymerase sigma-70 ECF-like HTH" evidence="4">
    <location>
        <begin position="6"/>
        <end position="184"/>
    </location>
</feature>
<dbReference type="InterPro" id="IPR013324">
    <property type="entry name" value="RNA_pol_sigma_r3/r4-like"/>
</dbReference>
<keyword evidence="1" id="KW-0805">Transcription regulation</keyword>
<organism evidence="5 6">
    <name type="scientific">Tahibacter amnicola</name>
    <dbReference type="NCBI Taxonomy" id="2976241"/>
    <lineage>
        <taxon>Bacteria</taxon>
        <taxon>Pseudomonadati</taxon>
        <taxon>Pseudomonadota</taxon>
        <taxon>Gammaproteobacteria</taxon>
        <taxon>Lysobacterales</taxon>
        <taxon>Rhodanobacteraceae</taxon>
        <taxon>Tahibacter</taxon>
    </lineage>
</organism>
<gene>
    <name evidence="5" type="ORF">N4264_23945</name>
</gene>
<accession>A0ABY6BDC1</accession>
<evidence type="ECO:0000256" key="1">
    <source>
        <dbReference type="ARBA" id="ARBA00023015"/>
    </source>
</evidence>
<protein>
    <submittedName>
        <fullName evidence="5">ECF-type sigma factor</fullName>
    </submittedName>
</protein>
<evidence type="ECO:0000256" key="2">
    <source>
        <dbReference type="ARBA" id="ARBA00023082"/>
    </source>
</evidence>
<reference evidence="5" key="1">
    <citation type="submission" date="2022-09" db="EMBL/GenBank/DDBJ databases">
        <title>Tahibacter sp. nov., isolated from a fresh water.</title>
        <authorList>
            <person name="Baek J.H."/>
            <person name="Lee J.K."/>
            <person name="Kim J.M."/>
            <person name="Jeon C.O."/>
        </authorList>
    </citation>
    <scope>NUCLEOTIDE SEQUENCE</scope>
    <source>
        <strain evidence="5">W38</strain>
    </source>
</reference>
<dbReference type="InterPro" id="IPR014284">
    <property type="entry name" value="RNA_pol_sigma-70_dom"/>
</dbReference>
<dbReference type="InterPro" id="IPR039425">
    <property type="entry name" value="RNA_pol_sigma-70-like"/>
</dbReference>
<dbReference type="InterPro" id="IPR011517">
    <property type="entry name" value="RNA_pol_sigma70_ECF-like"/>
</dbReference>
<dbReference type="PANTHER" id="PTHR43133">
    <property type="entry name" value="RNA POLYMERASE ECF-TYPE SIGMA FACTO"/>
    <property type="match status" value="1"/>
</dbReference>
<keyword evidence="3" id="KW-0804">Transcription</keyword>
<dbReference type="InterPro" id="IPR053812">
    <property type="entry name" value="HTH_Sigma70_ECF-like"/>
</dbReference>
<dbReference type="PANTHER" id="PTHR43133:SF39">
    <property type="entry name" value="SIMILAR TO RNA POLYMERASE SIGMA-E FACTOR"/>
    <property type="match status" value="1"/>
</dbReference>